<sequence>MASTVSYASQTSTARVCRSRRDVKKMGEFNEPEWETMELVKVYMKDYNTCTLPHEEYYDIEKYEMKRYHKQQRKAYAKQKNASDITLFGYSGRRRPFADDYGTEEVKYAPSEEGLAEEDEEECEESEKEDERDAEEKPELSVRFDAGEENRSDRSNSTLAEDNGTLFGKEFDDDTASTDEVITPVLDYAAILAKQKMVDDSMNQKFLPVELRHERSSIFDIAHIDVIKKCKLDLSEAEKCIRHREPHLVFELLSKVSEIYRSGVISSQELMDMTMNKNGMISDHEWHLLILKTKGIRHALCIRIFREESKPARNSGHMMNECVFPTRRISFAYDRAPALENFLRTTAALVAPSPLTFYMVSPSSNSNSFECTAYLERNISVSKTNFSTGFDNFE</sequence>
<evidence type="ECO:0000313" key="2">
    <source>
        <dbReference type="EMBL" id="KUF84949.1"/>
    </source>
</evidence>
<evidence type="ECO:0000313" key="3">
    <source>
        <dbReference type="Proteomes" id="UP000052943"/>
    </source>
</evidence>
<proteinExistence type="predicted"/>
<reference evidence="2 3" key="1">
    <citation type="submission" date="2015-11" db="EMBL/GenBank/DDBJ databases">
        <title>Genomes and virulence difference between two physiological races of Phytophthora nicotianae.</title>
        <authorList>
            <person name="Liu H."/>
            <person name="Ma X."/>
            <person name="Yu H."/>
            <person name="Fang D."/>
            <person name="Li Y."/>
            <person name="Wang X."/>
            <person name="Wang W."/>
            <person name="Dong Y."/>
            <person name="Xiao B."/>
        </authorList>
    </citation>
    <scope>NUCLEOTIDE SEQUENCE [LARGE SCALE GENOMIC DNA]</scope>
    <source>
        <strain evidence="3">race 0</strain>
    </source>
</reference>
<name>A0A0W8CLG0_PHYNI</name>
<feature type="compositionally biased region" description="Basic and acidic residues" evidence="1">
    <location>
        <begin position="129"/>
        <end position="154"/>
    </location>
</feature>
<evidence type="ECO:0000256" key="1">
    <source>
        <dbReference type="SAM" id="MobiDB-lite"/>
    </source>
</evidence>
<dbReference type="Proteomes" id="UP000052943">
    <property type="component" value="Unassembled WGS sequence"/>
</dbReference>
<organism evidence="2 3">
    <name type="scientific">Phytophthora nicotianae</name>
    <name type="common">Potato buckeye rot agent</name>
    <name type="synonym">Phytophthora parasitica</name>
    <dbReference type="NCBI Taxonomy" id="4792"/>
    <lineage>
        <taxon>Eukaryota</taxon>
        <taxon>Sar</taxon>
        <taxon>Stramenopiles</taxon>
        <taxon>Oomycota</taxon>
        <taxon>Peronosporomycetes</taxon>
        <taxon>Peronosporales</taxon>
        <taxon>Peronosporaceae</taxon>
        <taxon>Phytophthora</taxon>
    </lineage>
</organism>
<dbReference type="AlphaFoldDB" id="A0A0W8CLG0"/>
<dbReference type="OrthoDB" id="21085at2759"/>
<comment type="caution">
    <text evidence="2">The sequence shown here is derived from an EMBL/GenBank/DDBJ whole genome shotgun (WGS) entry which is preliminary data.</text>
</comment>
<dbReference type="PANTHER" id="PTHR34689:SF1">
    <property type="entry name" value="NUCLEIC ACID-BINDING PROTEIN"/>
    <property type="match status" value="1"/>
</dbReference>
<gene>
    <name evidence="2" type="ORF">AM587_10000798</name>
</gene>
<accession>A0A0W8CLG0</accession>
<dbReference type="STRING" id="4790.A0A0W8CLG0"/>
<feature type="compositionally biased region" description="Acidic residues" evidence="1">
    <location>
        <begin position="114"/>
        <end position="128"/>
    </location>
</feature>
<dbReference type="EMBL" id="LNFO01002697">
    <property type="protein sequence ID" value="KUF84949.1"/>
    <property type="molecule type" value="Genomic_DNA"/>
</dbReference>
<feature type="region of interest" description="Disordered" evidence="1">
    <location>
        <begin position="101"/>
        <end position="172"/>
    </location>
</feature>
<dbReference type="PANTHER" id="PTHR34689">
    <property type="entry name" value="NUCLEIC ACID-BINDING PROTEIN"/>
    <property type="match status" value="1"/>
</dbReference>
<protein>
    <submittedName>
        <fullName evidence="2">Uncharacterized protein</fullName>
    </submittedName>
</protein>